<keyword evidence="2" id="KW-1185">Reference proteome</keyword>
<gene>
    <name evidence="1" type="ORF">GCM10011579_086620</name>
</gene>
<name>A0A917YEU8_9ACTN</name>
<comment type="caution">
    <text evidence="1">The sequence shown here is derived from an EMBL/GenBank/DDBJ whole genome shotgun (WGS) entry which is preliminary data.</text>
</comment>
<sequence>MGDDSEITRAGRDEPGADRLGVDSSADILCWGASGEDPGIWPVLVYNRDDSLWSRYDCGMVEFLSRLLRADLDDCSPHSVGIRSPDASVARTVLVRCGRPTRQAFVILGFTSWSVMFDITFVPDSMRDLTEKQLAKLERASEMDLRYEYFKADLSIAADEFGNEQFPVTPALDFVFCVLLAAGDIRQGNPGRISFTENDLLIHFTRDGETVTVTRSWDPVPGHCTVAEFLAVAARFSTDVLEFIARRYPAFQANPARGKLVGMVGELKAS</sequence>
<proteinExistence type="predicted"/>
<accession>A0A917YEU8</accession>
<reference evidence="1 2" key="1">
    <citation type="journal article" date="2014" name="Int. J. Syst. Evol. Microbiol.">
        <title>Complete genome sequence of Corynebacterium casei LMG S-19264T (=DSM 44701T), isolated from a smear-ripened cheese.</title>
        <authorList>
            <consortium name="US DOE Joint Genome Institute (JGI-PGF)"/>
            <person name="Walter F."/>
            <person name="Albersmeier A."/>
            <person name="Kalinowski J."/>
            <person name="Ruckert C."/>
        </authorList>
    </citation>
    <scope>NUCLEOTIDE SEQUENCE [LARGE SCALE GENOMIC DNA]</scope>
    <source>
        <strain evidence="1 2">CGMCC 4.7111</strain>
    </source>
</reference>
<evidence type="ECO:0000313" key="1">
    <source>
        <dbReference type="EMBL" id="GGN90595.1"/>
    </source>
</evidence>
<dbReference type="Proteomes" id="UP000600365">
    <property type="component" value="Unassembled WGS sequence"/>
</dbReference>
<dbReference type="EMBL" id="BMMM01000024">
    <property type="protein sequence ID" value="GGN90595.1"/>
    <property type="molecule type" value="Genomic_DNA"/>
</dbReference>
<evidence type="ECO:0000313" key="2">
    <source>
        <dbReference type="Proteomes" id="UP000600365"/>
    </source>
</evidence>
<protein>
    <submittedName>
        <fullName evidence="1">Uncharacterized protein</fullName>
    </submittedName>
</protein>
<organism evidence="1 2">
    <name type="scientific">Streptomyces albiflavescens</name>
    <dbReference type="NCBI Taxonomy" id="1623582"/>
    <lineage>
        <taxon>Bacteria</taxon>
        <taxon>Bacillati</taxon>
        <taxon>Actinomycetota</taxon>
        <taxon>Actinomycetes</taxon>
        <taxon>Kitasatosporales</taxon>
        <taxon>Streptomycetaceae</taxon>
        <taxon>Streptomyces</taxon>
    </lineage>
</organism>
<dbReference type="RefSeq" id="WP_189191622.1">
    <property type="nucleotide sequence ID" value="NZ_BMMM01000024.1"/>
</dbReference>
<dbReference type="AlphaFoldDB" id="A0A917YEU8"/>